<dbReference type="PANTHER" id="PTHR37534:SF7">
    <property type="entry name" value="TRANSCRIPTIONAL ACTIVATOR PROTEIN UGA3"/>
    <property type="match status" value="1"/>
</dbReference>
<accession>A0A0P1KNE6</accession>
<dbReference type="Pfam" id="PF00172">
    <property type="entry name" value="Zn_clus"/>
    <property type="match status" value="1"/>
</dbReference>
<evidence type="ECO:0000259" key="3">
    <source>
        <dbReference type="PROSITE" id="PS50048"/>
    </source>
</evidence>
<keyword evidence="1" id="KW-0539">Nucleus</keyword>
<organism evidence="4 5">
    <name type="scientific">Lachancea quebecensis</name>
    <dbReference type="NCBI Taxonomy" id="1654605"/>
    <lineage>
        <taxon>Eukaryota</taxon>
        <taxon>Fungi</taxon>
        <taxon>Dikarya</taxon>
        <taxon>Ascomycota</taxon>
        <taxon>Saccharomycotina</taxon>
        <taxon>Saccharomycetes</taxon>
        <taxon>Saccharomycetales</taxon>
        <taxon>Saccharomycetaceae</taxon>
        <taxon>Lachancea</taxon>
    </lineage>
</organism>
<sequence>MSTCNKTKARSFTGCWACRFKKRRCDENKPFCSLCLRHGDQCSYDIRLVWQNENIFSVNENKELVSWKKLRNLCKQPNRNRISRRRFREMTQFRQMSPPNSDDEDSEKKDASQDGEGYDEDCNEDDDNCNKKNTFTISVRRLKIYDNALDCVHGGSDKNFDQRFVDQKLGQLLTKLESRSQVVGNYHSGPFCVFKAGSFKKKHDSQKPLISRSSQDKPIEVANLPDTPISETNSFLAMRLSTAEATSKFLSHHWPNLLLANDTNFCLQQPAYVKWLTTHIGSMGHLLHPDFLEELMNGCVDSSKWLSMIPHFSMECQALYLVLLVMTERKKDMVNFVSRWVLSQTQVSYLSFPLIAHSLKSCNKIAFLFHCHELLADATLQDLFQYELTSMLKINTVRLILQYWSNLMMDQICQCQDTTNSEMQLKFWEMQLQCNEEFYRDICLV</sequence>
<dbReference type="CDD" id="cd00067">
    <property type="entry name" value="GAL4"/>
    <property type="match status" value="1"/>
</dbReference>
<dbReference type="GO" id="GO:0045944">
    <property type="term" value="P:positive regulation of transcription by RNA polymerase II"/>
    <property type="evidence" value="ECO:0007669"/>
    <property type="project" value="TreeGrafter"/>
</dbReference>
<feature type="domain" description="Zn(2)-C6 fungal-type" evidence="3">
    <location>
        <begin position="14"/>
        <end position="44"/>
    </location>
</feature>
<evidence type="ECO:0000256" key="1">
    <source>
        <dbReference type="ARBA" id="ARBA00023242"/>
    </source>
</evidence>
<evidence type="ECO:0000313" key="4">
    <source>
        <dbReference type="EMBL" id="CUS21309.1"/>
    </source>
</evidence>
<dbReference type="Gene3D" id="4.10.240.10">
    <property type="entry name" value="Zn(2)-C6 fungal-type DNA-binding domain"/>
    <property type="match status" value="1"/>
</dbReference>
<keyword evidence="5" id="KW-1185">Reference proteome</keyword>
<protein>
    <submittedName>
        <fullName evidence="4">LAQU0S02e10770g1_1</fullName>
    </submittedName>
</protein>
<dbReference type="PROSITE" id="PS00463">
    <property type="entry name" value="ZN2_CY6_FUNGAL_1"/>
    <property type="match status" value="1"/>
</dbReference>
<dbReference type="GO" id="GO:0000976">
    <property type="term" value="F:transcription cis-regulatory region binding"/>
    <property type="evidence" value="ECO:0007669"/>
    <property type="project" value="TreeGrafter"/>
</dbReference>
<dbReference type="SUPFAM" id="SSF57701">
    <property type="entry name" value="Zn2/Cys6 DNA-binding domain"/>
    <property type="match status" value="1"/>
</dbReference>
<dbReference type="GO" id="GO:0005634">
    <property type="term" value="C:nucleus"/>
    <property type="evidence" value="ECO:0007669"/>
    <property type="project" value="TreeGrafter"/>
</dbReference>
<evidence type="ECO:0000256" key="2">
    <source>
        <dbReference type="SAM" id="MobiDB-lite"/>
    </source>
</evidence>
<dbReference type="EMBL" id="LN890542">
    <property type="protein sequence ID" value="CUS21309.1"/>
    <property type="molecule type" value="Genomic_DNA"/>
</dbReference>
<dbReference type="AlphaFoldDB" id="A0A0P1KNE6"/>
<dbReference type="PANTHER" id="PTHR37534">
    <property type="entry name" value="TRANSCRIPTIONAL ACTIVATOR PROTEIN UGA3"/>
    <property type="match status" value="1"/>
</dbReference>
<feature type="region of interest" description="Disordered" evidence="2">
    <location>
        <begin position="85"/>
        <end position="124"/>
    </location>
</feature>
<gene>
    <name evidence="4" type="ORF">LAQU0_S02e10770g</name>
</gene>
<dbReference type="InterPro" id="IPR001138">
    <property type="entry name" value="Zn2Cys6_DnaBD"/>
</dbReference>
<reference evidence="5" key="1">
    <citation type="submission" date="2015-10" db="EMBL/GenBank/DDBJ databases">
        <authorList>
            <person name="Devillers H."/>
        </authorList>
    </citation>
    <scope>NUCLEOTIDE SEQUENCE [LARGE SCALE GENOMIC DNA]</scope>
</reference>
<dbReference type="OrthoDB" id="416217at2759"/>
<dbReference type="GO" id="GO:0008270">
    <property type="term" value="F:zinc ion binding"/>
    <property type="evidence" value="ECO:0007669"/>
    <property type="project" value="InterPro"/>
</dbReference>
<name>A0A0P1KNE6_9SACH</name>
<dbReference type="PROSITE" id="PS50048">
    <property type="entry name" value="ZN2_CY6_FUNGAL_2"/>
    <property type="match status" value="1"/>
</dbReference>
<dbReference type="SMART" id="SM00066">
    <property type="entry name" value="GAL4"/>
    <property type="match status" value="1"/>
</dbReference>
<evidence type="ECO:0000313" key="5">
    <source>
        <dbReference type="Proteomes" id="UP000236544"/>
    </source>
</evidence>
<proteinExistence type="predicted"/>
<dbReference type="GO" id="GO:0000981">
    <property type="term" value="F:DNA-binding transcription factor activity, RNA polymerase II-specific"/>
    <property type="evidence" value="ECO:0007669"/>
    <property type="project" value="InterPro"/>
</dbReference>
<dbReference type="InterPro" id="IPR036864">
    <property type="entry name" value="Zn2-C6_fun-type_DNA-bd_sf"/>
</dbReference>
<dbReference type="Proteomes" id="UP000236544">
    <property type="component" value="Unassembled WGS sequence"/>
</dbReference>